<evidence type="ECO:0000313" key="2">
    <source>
        <dbReference type="Proteomes" id="UP000267223"/>
    </source>
</evidence>
<dbReference type="AlphaFoldDB" id="A0A3M9NB59"/>
<keyword evidence="2" id="KW-1185">Reference proteome</keyword>
<dbReference type="Proteomes" id="UP000267223">
    <property type="component" value="Unassembled WGS sequence"/>
</dbReference>
<protein>
    <submittedName>
        <fullName evidence="1">IPExxxVDY family protein</fullName>
    </submittedName>
</protein>
<dbReference type="OrthoDB" id="676614at2"/>
<reference evidence="1 2" key="1">
    <citation type="submission" date="2018-11" db="EMBL/GenBank/DDBJ databases">
        <title>Draft genome sequence of Ferruginibacter sp. BO-59.</title>
        <authorList>
            <person name="Im W.T."/>
        </authorList>
    </citation>
    <scope>NUCLEOTIDE SEQUENCE [LARGE SCALE GENOMIC DNA]</scope>
    <source>
        <strain evidence="1 2">BO-59</strain>
    </source>
</reference>
<proteinExistence type="predicted"/>
<comment type="caution">
    <text evidence="1">The sequence shown here is derived from an EMBL/GenBank/DDBJ whole genome shotgun (WGS) entry which is preliminary data.</text>
</comment>
<accession>A0A3M9NB59</accession>
<evidence type="ECO:0000313" key="1">
    <source>
        <dbReference type="EMBL" id="RNI34615.1"/>
    </source>
</evidence>
<name>A0A3M9NB59_9BACT</name>
<sequence>MKLRIDNEAMLGEFFENTRLLGIVASIEQYRFCWHLNQLLNFDFRINNSIEIHLNKKNRHYFFPIYQYGEQSATIKHYLYNNEDDGEYLLPEFRHLDFLWLMKDDIMKDDELSALMNTVKTIPSVQMVVELTNEKIKNKQHLIF</sequence>
<organism evidence="1 2">
    <name type="scientific">Hanamia caeni</name>
    <dbReference type="NCBI Taxonomy" id="2294116"/>
    <lineage>
        <taxon>Bacteria</taxon>
        <taxon>Pseudomonadati</taxon>
        <taxon>Bacteroidota</taxon>
        <taxon>Chitinophagia</taxon>
        <taxon>Chitinophagales</taxon>
        <taxon>Chitinophagaceae</taxon>
        <taxon>Hanamia</taxon>
    </lineage>
</organism>
<dbReference type="EMBL" id="RJJR01000013">
    <property type="protein sequence ID" value="RNI34615.1"/>
    <property type="molecule type" value="Genomic_DNA"/>
</dbReference>
<dbReference type="InterPro" id="IPR047690">
    <property type="entry name" value="IPExxxVDY_fam"/>
</dbReference>
<dbReference type="NCBIfam" id="NF033205">
    <property type="entry name" value="IPExxxVDY"/>
    <property type="match status" value="1"/>
</dbReference>
<gene>
    <name evidence="1" type="ORF">EFY79_15710</name>
</gene>
<dbReference type="RefSeq" id="WP_123121676.1">
    <property type="nucleotide sequence ID" value="NZ_RJJR01000013.1"/>
</dbReference>